<dbReference type="GO" id="GO:0016757">
    <property type="term" value="F:glycosyltransferase activity"/>
    <property type="evidence" value="ECO:0007669"/>
    <property type="project" value="InterPro"/>
</dbReference>
<dbReference type="Pfam" id="PF13439">
    <property type="entry name" value="Glyco_transf_4"/>
    <property type="match status" value="1"/>
</dbReference>
<dbReference type="InterPro" id="IPR050194">
    <property type="entry name" value="Glycosyltransferase_grp1"/>
</dbReference>
<dbReference type="Proteomes" id="UP000176938">
    <property type="component" value="Unassembled WGS sequence"/>
</dbReference>
<dbReference type="Pfam" id="PF00534">
    <property type="entry name" value="Glycos_transf_1"/>
    <property type="match status" value="1"/>
</dbReference>
<reference evidence="3 4" key="1">
    <citation type="journal article" date="2016" name="Nat. Commun.">
        <title>Thousands of microbial genomes shed light on interconnected biogeochemical processes in an aquifer system.</title>
        <authorList>
            <person name="Anantharaman K."/>
            <person name="Brown C.T."/>
            <person name="Hug L.A."/>
            <person name="Sharon I."/>
            <person name="Castelle C.J."/>
            <person name="Probst A.J."/>
            <person name="Thomas B.C."/>
            <person name="Singh A."/>
            <person name="Wilkins M.J."/>
            <person name="Karaoz U."/>
            <person name="Brodie E.L."/>
            <person name="Williams K.H."/>
            <person name="Hubbard S.S."/>
            <person name="Banfield J.F."/>
        </authorList>
    </citation>
    <scope>NUCLEOTIDE SEQUENCE [LARGE SCALE GENOMIC DNA]</scope>
</reference>
<comment type="caution">
    <text evidence="3">The sequence shown here is derived from an EMBL/GenBank/DDBJ whole genome shotgun (WGS) entry which is preliminary data.</text>
</comment>
<evidence type="ECO:0000259" key="2">
    <source>
        <dbReference type="Pfam" id="PF13439"/>
    </source>
</evidence>
<dbReference type="AlphaFoldDB" id="A0A1F4R6W7"/>
<feature type="domain" description="Glycosyl transferase family 1" evidence="1">
    <location>
        <begin position="196"/>
        <end position="329"/>
    </location>
</feature>
<sequence>MKIAIVHDFLNQFGGAERVISALNEIYPEAPIFTSIYDAAALPANFQKMDIRVSFMQKLPFVFKLFKWYLFLYPLAFEAFDLSEYDVILSSSSAFAKGVRKRDDQLHVCYCHTPMRFVWRYDDYVKKESIPAYLKNILPYFLEPMKKWDVDNTNRIDYFIANSRTVAERIQETYRRESVIINPPVDCGLFRPSELNYDYFLVVSRLNAYKRVDIVIETFNKLDLPLKIIGDGPESVKLKRLAGPNVEFLGRLADEQVARHMAGCQALVFPGEEDFGIVPLEVMSAGRPVIAYKAGGATETVIDGLTGVFFTKQDVCRLDQAIKRFQFESFDKRKIRQHAQEFDKEIFKSNMRSFIETRLREFK</sequence>
<dbReference type="SUPFAM" id="SSF53756">
    <property type="entry name" value="UDP-Glycosyltransferase/glycogen phosphorylase"/>
    <property type="match status" value="1"/>
</dbReference>
<dbReference type="EMBL" id="METP01000055">
    <property type="protein sequence ID" value="OGC03909.1"/>
    <property type="molecule type" value="Genomic_DNA"/>
</dbReference>
<evidence type="ECO:0000259" key="1">
    <source>
        <dbReference type="Pfam" id="PF00534"/>
    </source>
</evidence>
<accession>A0A1F4R6W7</accession>
<name>A0A1F4R6W7_UNCSA</name>
<dbReference type="PANTHER" id="PTHR45947">
    <property type="entry name" value="SULFOQUINOVOSYL TRANSFERASE SQD2"/>
    <property type="match status" value="1"/>
</dbReference>
<dbReference type="PANTHER" id="PTHR45947:SF3">
    <property type="entry name" value="SULFOQUINOVOSYL TRANSFERASE SQD2"/>
    <property type="match status" value="1"/>
</dbReference>
<evidence type="ECO:0000313" key="4">
    <source>
        <dbReference type="Proteomes" id="UP000176938"/>
    </source>
</evidence>
<gene>
    <name evidence="3" type="ORF">A3H38_03470</name>
</gene>
<protein>
    <submittedName>
        <fullName evidence="3">Glycosyl transferase</fullName>
    </submittedName>
</protein>
<dbReference type="Gene3D" id="3.40.50.2000">
    <property type="entry name" value="Glycogen Phosphorylase B"/>
    <property type="match status" value="2"/>
</dbReference>
<keyword evidence="3" id="KW-0808">Transferase</keyword>
<proteinExistence type="predicted"/>
<organism evidence="3 4">
    <name type="scientific">candidate division WOR-1 bacterium RIFCSPLOWO2_02_FULL_46_20</name>
    <dbReference type="NCBI Taxonomy" id="1802567"/>
    <lineage>
        <taxon>Bacteria</taxon>
        <taxon>Bacillati</taxon>
        <taxon>Saganbacteria</taxon>
    </lineage>
</organism>
<dbReference type="InterPro" id="IPR028098">
    <property type="entry name" value="Glyco_trans_4-like_N"/>
</dbReference>
<evidence type="ECO:0000313" key="3">
    <source>
        <dbReference type="EMBL" id="OGC03909.1"/>
    </source>
</evidence>
<dbReference type="InterPro" id="IPR001296">
    <property type="entry name" value="Glyco_trans_1"/>
</dbReference>
<feature type="domain" description="Glycosyltransferase subfamily 4-like N-terminal" evidence="2">
    <location>
        <begin position="14"/>
        <end position="187"/>
    </location>
</feature>